<dbReference type="SUPFAM" id="SSF56784">
    <property type="entry name" value="HAD-like"/>
    <property type="match status" value="1"/>
</dbReference>
<dbReference type="EMBL" id="MPUH01000283">
    <property type="protein sequence ID" value="OMJ84019.1"/>
    <property type="molecule type" value="Genomic_DNA"/>
</dbReference>
<protein>
    <recommendedName>
        <fullName evidence="2">FCP1 homology domain-containing protein</fullName>
    </recommendedName>
</protein>
<feature type="domain" description="FCP1 homology" evidence="2">
    <location>
        <begin position="165"/>
        <end position="323"/>
    </location>
</feature>
<evidence type="ECO:0000313" key="3">
    <source>
        <dbReference type="EMBL" id="OMJ84019.1"/>
    </source>
</evidence>
<dbReference type="PANTHER" id="PTHR12210">
    <property type="entry name" value="DULLARD PROTEIN PHOSPHATASE"/>
    <property type="match status" value="1"/>
</dbReference>
<dbReference type="InterPro" id="IPR036412">
    <property type="entry name" value="HAD-like_sf"/>
</dbReference>
<dbReference type="NCBIfam" id="TIGR02251">
    <property type="entry name" value="HIF-SF_euk"/>
    <property type="match status" value="1"/>
</dbReference>
<sequence length="353" mass="40801">MSESSTLTIPNKHSKNFKSLSINSQDFHIKVNQKHERKPSEETPILKPSISPEKNKKIDNGKIKDTSIAKIILKSGLSKVKRKIQIQLYEMKAKIEELDPFKGILSEDTLIKGEISDEDIGIESDKIYKEHMRQTFMSLKGIRGLKKIPEEKLQEKKLNLPRRFESEGRKTVIFDLDETLVHCVGVGKGHVSLPVKFPNGKSSTAGVNIRPFAIECLQAASQLFEVIVFTASHKCYADVILDYLDPEHNLIHHRLYREHCVQVNNFNIKDLRIINRRIQDMVIIDNAIISFAFHLNNGVPIISWFKNPYDKELQNLISYFPVISESEDVRDINRSLFHLETFYEDYCDEFNYL</sequence>
<dbReference type="CDD" id="cd07521">
    <property type="entry name" value="HAD_FCP1-like"/>
    <property type="match status" value="1"/>
</dbReference>
<reference evidence="3 4" key="1">
    <citation type="submission" date="2016-11" db="EMBL/GenBank/DDBJ databases">
        <title>The macronuclear genome of Stentor coeruleus: a giant cell with tiny introns.</title>
        <authorList>
            <person name="Slabodnick M."/>
            <person name="Ruby J.G."/>
            <person name="Reiff S.B."/>
            <person name="Swart E.C."/>
            <person name="Gosai S."/>
            <person name="Prabakaran S."/>
            <person name="Witkowska E."/>
            <person name="Larue G.E."/>
            <person name="Fisher S."/>
            <person name="Freeman R.M."/>
            <person name="Gunawardena J."/>
            <person name="Chu W."/>
            <person name="Stover N.A."/>
            <person name="Gregory B.D."/>
            <person name="Nowacki M."/>
            <person name="Derisi J."/>
            <person name="Roy S.W."/>
            <person name="Marshall W.F."/>
            <person name="Sood P."/>
        </authorList>
    </citation>
    <scope>NUCLEOTIDE SEQUENCE [LARGE SCALE GENOMIC DNA]</scope>
    <source>
        <strain evidence="3">WM001</strain>
    </source>
</reference>
<gene>
    <name evidence="3" type="ORF">SteCoe_14942</name>
</gene>
<keyword evidence="4" id="KW-1185">Reference proteome</keyword>
<dbReference type="FunFam" id="3.40.50.1000:FF:000184">
    <property type="entry name" value="Uncharacterized protein"/>
    <property type="match status" value="1"/>
</dbReference>
<dbReference type="SMART" id="SM00577">
    <property type="entry name" value="CPDc"/>
    <property type="match status" value="1"/>
</dbReference>
<comment type="caution">
    <text evidence="3">The sequence shown here is derived from an EMBL/GenBank/DDBJ whole genome shotgun (WGS) entry which is preliminary data.</text>
</comment>
<evidence type="ECO:0000259" key="2">
    <source>
        <dbReference type="PROSITE" id="PS50969"/>
    </source>
</evidence>
<dbReference type="InterPro" id="IPR011948">
    <property type="entry name" value="Dullard_phosphatase"/>
</dbReference>
<name>A0A1R2C4W8_9CILI</name>
<dbReference type="AlphaFoldDB" id="A0A1R2C4W8"/>
<dbReference type="InterPro" id="IPR023214">
    <property type="entry name" value="HAD_sf"/>
</dbReference>
<dbReference type="InterPro" id="IPR004274">
    <property type="entry name" value="FCP1_dom"/>
</dbReference>
<dbReference type="PROSITE" id="PS50969">
    <property type="entry name" value="FCP1"/>
    <property type="match status" value="1"/>
</dbReference>
<evidence type="ECO:0000313" key="4">
    <source>
        <dbReference type="Proteomes" id="UP000187209"/>
    </source>
</evidence>
<dbReference type="GO" id="GO:0016791">
    <property type="term" value="F:phosphatase activity"/>
    <property type="evidence" value="ECO:0007669"/>
    <property type="project" value="InterPro"/>
</dbReference>
<dbReference type="OrthoDB" id="287041at2759"/>
<dbReference type="InterPro" id="IPR050365">
    <property type="entry name" value="TIM50"/>
</dbReference>
<feature type="region of interest" description="Disordered" evidence="1">
    <location>
        <begin position="31"/>
        <end position="58"/>
    </location>
</feature>
<dbReference type="Pfam" id="PF03031">
    <property type="entry name" value="NIF"/>
    <property type="match status" value="1"/>
</dbReference>
<accession>A0A1R2C4W8</accession>
<proteinExistence type="predicted"/>
<dbReference type="Proteomes" id="UP000187209">
    <property type="component" value="Unassembled WGS sequence"/>
</dbReference>
<evidence type="ECO:0000256" key="1">
    <source>
        <dbReference type="SAM" id="MobiDB-lite"/>
    </source>
</evidence>
<dbReference type="Gene3D" id="3.40.50.1000">
    <property type="entry name" value="HAD superfamily/HAD-like"/>
    <property type="match status" value="1"/>
</dbReference>
<organism evidence="3 4">
    <name type="scientific">Stentor coeruleus</name>
    <dbReference type="NCBI Taxonomy" id="5963"/>
    <lineage>
        <taxon>Eukaryota</taxon>
        <taxon>Sar</taxon>
        <taxon>Alveolata</taxon>
        <taxon>Ciliophora</taxon>
        <taxon>Postciliodesmatophora</taxon>
        <taxon>Heterotrichea</taxon>
        <taxon>Heterotrichida</taxon>
        <taxon>Stentoridae</taxon>
        <taxon>Stentor</taxon>
    </lineage>
</organism>